<keyword evidence="3 8" id="KW-0378">Hydrolase</keyword>
<evidence type="ECO:0000256" key="4">
    <source>
        <dbReference type="ARBA" id="ARBA00023277"/>
    </source>
</evidence>
<evidence type="ECO:0000313" key="34">
    <source>
        <dbReference type="Proteomes" id="UP000441711"/>
    </source>
</evidence>
<proteinExistence type="inferred from homology"/>
<dbReference type="Proteomes" id="UP000095788">
    <property type="component" value="Unassembled WGS sequence"/>
</dbReference>
<evidence type="ECO:0000313" key="12">
    <source>
        <dbReference type="EMBL" id="KAB4109876.1"/>
    </source>
</evidence>
<evidence type="ECO:0000313" key="36">
    <source>
        <dbReference type="Proteomes" id="UP000487989"/>
    </source>
</evidence>
<dbReference type="Proteomes" id="UP000487989">
    <property type="component" value="Unassembled WGS sequence"/>
</dbReference>
<dbReference type="EC" id="3.2.1.55" evidence="10"/>
<dbReference type="EMBL" id="WCTJ01000001">
    <property type="protein sequence ID" value="KAB4259239.1"/>
    <property type="molecule type" value="Genomic_DNA"/>
</dbReference>
<dbReference type="PANTHER" id="PTHR43772:SF2">
    <property type="entry name" value="PUTATIVE (AFU_ORTHOLOGUE AFUA_2G04480)-RELATED"/>
    <property type="match status" value="1"/>
</dbReference>
<evidence type="ECO:0000256" key="7">
    <source>
        <dbReference type="PIRSR" id="PIRSR606710-2"/>
    </source>
</evidence>
<evidence type="ECO:0000313" key="26">
    <source>
        <dbReference type="Proteomes" id="UP000196329"/>
    </source>
</evidence>
<evidence type="ECO:0000256" key="1">
    <source>
        <dbReference type="ARBA" id="ARBA00009865"/>
    </source>
</evidence>
<evidence type="ECO:0000313" key="25">
    <source>
        <dbReference type="Proteomes" id="UP000095788"/>
    </source>
</evidence>
<dbReference type="RefSeq" id="WP_044467387.1">
    <property type="nucleotide sequence ID" value="NZ_CALNHV010000001.1"/>
</dbReference>
<evidence type="ECO:0000256" key="6">
    <source>
        <dbReference type="PIRSR" id="PIRSR606710-1"/>
    </source>
</evidence>
<evidence type="ECO:0000313" key="30">
    <source>
        <dbReference type="Proteomes" id="UP000284022"/>
    </source>
</evidence>
<dbReference type="InterPro" id="IPR052176">
    <property type="entry name" value="Glycosyl_Hydrlase_43_Enz"/>
</dbReference>
<dbReference type="Proteomes" id="UP000260874">
    <property type="component" value="Unassembled WGS sequence"/>
</dbReference>
<keyword evidence="4" id="KW-0119">Carbohydrate metabolism</keyword>
<dbReference type="EMBL" id="WCUA01000001">
    <property type="protein sequence ID" value="KAB4188390.1"/>
    <property type="molecule type" value="Genomic_DNA"/>
</dbReference>
<evidence type="ECO:0000313" key="32">
    <source>
        <dbReference type="Proteomes" id="UP000434462"/>
    </source>
</evidence>
<feature type="active site" description="Proton donor" evidence="6">
    <location>
        <position position="250"/>
    </location>
</feature>
<dbReference type="SUPFAM" id="SSF75005">
    <property type="entry name" value="Arabinanase/levansucrase/invertase"/>
    <property type="match status" value="1"/>
</dbReference>
<evidence type="ECO:0000313" key="17">
    <source>
        <dbReference type="EMBL" id="MDC1901570.1"/>
    </source>
</evidence>
<dbReference type="PROSITE" id="PS51257">
    <property type="entry name" value="PROKAR_LIPOPROTEIN"/>
    <property type="match status" value="1"/>
</dbReference>
<evidence type="ECO:0000256" key="5">
    <source>
        <dbReference type="ARBA" id="ARBA00023295"/>
    </source>
</evidence>
<dbReference type="Proteomes" id="UP000284022">
    <property type="component" value="Unassembled WGS sequence"/>
</dbReference>
<evidence type="ECO:0000313" key="22">
    <source>
        <dbReference type="EMBL" id="RGU37786.1"/>
    </source>
</evidence>
<reference evidence="18" key="3">
    <citation type="journal article" date="2018" name="BMC Genomics">
        <title>Whole genome sequencing and function prediction of 133 gut anaerobes isolated from chicken caecum in pure cultures.</title>
        <authorList>
            <person name="Medvecky M."/>
            <person name="Cejkova D."/>
            <person name="Polansky O."/>
            <person name="Karasova D."/>
            <person name="Kubasova T."/>
            <person name="Cizek A."/>
            <person name="Rychlik I."/>
        </authorList>
    </citation>
    <scope>NUCLEOTIDE SEQUENCE</scope>
    <source>
        <strain evidence="18">An67</strain>
    </source>
</reference>
<keyword evidence="9" id="KW-0732">Signal</keyword>
<keyword evidence="5 8" id="KW-0326">Glycosidase</keyword>
<feature type="active site" description="Proton acceptor" evidence="6">
    <location>
        <position position="38"/>
    </location>
</feature>
<dbReference type="Proteomes" id="UP000438773">
    <property type="component" value="Unassembled WGS sequence"/>
</dbReference>
<evidence type="ECO:0000313" key="31">
    <source>
        <dbReference type="Proteomes" id="UP000286114"/>
    </source>
</evidence>
<dbReference type="EMBL" id="WCUQ01000008">
    <property type="protein sequence ID" value="KAB4123251.1"/>
    <property type="molecule type" value="Genomic_DNA"/>
</dbReference>
<dbReference type="EMBL" id="QSOF01000020">
    <property type="protein sequence ID" value="RGI73938.1"/>
    <property type="molecule type" value="Genomic_DNA"/>
</dbReference>
<evidence type="ECO:0000313" key="13">
    <source>
        <dbReference type="EMBL" id="KAB4117501.1"/>
    </source>
</evidence>
<evidence type="ECO:0000313" key="24">
    <source>
        <dbReference type="Proteomes" id="UP000095419"/>
    </source>
</evidence>
<reference evidence="27 28" key="4">
    <citation type="submission" date="2018-08" db="EMBL/GenBank/DDBJ databases">
        <title>A genome reference for cultivated species of the human gut microbiota.</title>
        <authorList>
            <person name="Zou Y."/>
            <person name="Xue W."/>
            <person name="Luo G."/>
        </authorList>
    </citation>
    <scope>NUCLEOTIDE SEQUENCE [LARGE SCALE GENOMIC DNA]</scope>
    <source>
        <strain evidence="22 30">AF17-20</strain>
        <strain evidence="23 31">AM39-1</strain>
        <strain evidence="21 28">OM07-9</strain>
        <strain evidence="20 27">TF09-22</strain>
        <strain evidence="19 29">TM10-17</strain>
    </source>
</reference>
<reference evidence="32 33" key="5">
    <citation type="journal article" date="2019" name="Nat. Med.">
        <title>A library of human gut bacterial isolates paired with longitudinal multiomics data enables mechanistic microbiome research.</title>
        <authorList>
            <person name="Poyet M."/>
            <person name="Groussin M."/>
            <person name="Gibbons S.M."/>
            <person name="Avila-Pacheco J."/>
            <person name="Jiang X."/>
            <person name="Kearney S.M."/>
            <person name="Perrotta A.R."/>
            <person name="Berdy B."/>
            <person name="Zhao S."/>
            <person name="Lieberman T.D."/>
            <person name="Swanson P.K."/>
            <person name="Smith M."/>
            <person name="Roesemann S."/>
            <person name="Alexander J.E."/>
            <person name="Rich S.A."/>
            <person name="Livny J."/>
            <person name="Vlamakis H."/>
            <person name="Clish C."/>
            <person name="Bullock K."/>
            <person name="Deik A."/>
            <person name="Scott J."/>
            <person name="Pierce K.A."/>
            <person name="Xavier R.J."/>
            <person name="Alm E.J."/>
        </authorList>
    </citation>
    <scope>NUCLEOTIDE SEQUENCE [LARGE SCALE GENOMIC DNA]</scope>
    <source>
        <strain evidence="15 35">BIOML-A21</strain>
        <strain evidence="16 36">BIOML-A3</strain>
        <strain evidence="12 34">BIOML-A36</strain>
        <strain evidence="14 33">BIOML-A37</strain>
        <strain evidence="13 32">BIOML-A38</strain>
    </source>
</reference>
<dbReference type="EMBL" id="WCUP01000005">
    <property type="protein sequence ID" value="KAB4109876.1"/>
    <property type="molecule type" value="Genomic_DNA"/>
</dbReference>
<dbReference type="EMBL" id="CYZF01000001">
    <property type="protein sequence ID" value="CUN44156.1"/>
    <property type="molecule type" value="Genomic_DNA"/>
</dbReference>
<dbReference type="EMBL" id="QRXV01000014">
    <property type="protein sequence ID" value="RGU37786.1"/>
    <property type="molecule type" value="Genomic_DNA"/>
</dbReference>
<dbReference type="CDD" id="cd08991">
    <property type="entry name" value="GH43_HoAraf43-like"/>
    <property type="match status" value="1"/>
</dbReference>
<organism evidence="10 24">
    <name type="scientific">Bacteroides uniformis</name>
    <dbReference type="NCBI Taxonomy" id="820"/>
    <lineage>
        <taxon>Bacteria</taxon>
        <taxon>Pseudomonadati</taxon>
        <taxon>Bacteroidota</taxon>
        <taxon>Bacteroidia</taxon>
        <taxon>Bacteroidales</taxon>
        <taxon>Bacteroidaceae</taxon>
        <taxon>Bacteroides</taxon>
    </lineage>
</organism>
<dbReference type="Proteomes" id="UP000286114">
    <property type="component" value="Unassembled WGS sequence"/>
</dbReference>
<evidence type="ECO:0000313" key="33">
    <source>
        <dbReference type="Proteomes" id="UP000438773"/>
    </source>
</evidence>
<feature type="chain" id="PRO_5014250844" evidence="9">
    <location>
        <begin position="21"/>
        <end position="367"/>
    </location>
</feature>
<evidence type="ECO:0000313" key="23">
    <source>
        <dbReference type="EMBL" id="RHB71871.1"/>
    </source>
</evidence>
<dbReference type="Proteomes" id="UP000095419">
    <property type="component" value="Unassembled WGS sequence"/>
</dbReference>
<evidence type="ECO:0000313" key="21">
    <source>
        <dbReference type="EMBL" id="RGM56445.1"/>
    </source>
</evidence>
<accession>A0A174A297</accession>
<dbReference type="EMBL" id="QSRB01000011">
    <property type="protein sequence ID" value="RGK84511.1"/>
    <property type="molecule type" value="Genomic_DNA"/>
</dbReference>
<dbReference type="InterPro" id="IPR006710">
    <property type="entry name" value="Glyco_hydro_43"/>
</dbReference>
<evidence type="ECO:0000313" key="16">
    <source>
        <dbReference type="EMBL" id="KAB4259239.1"/>
    </source>
</evidence>
<dbReference type="Proteomes" id="UP000261295">
    <property type="component" value="Unassembled WGS sequence"/>
</dbReference>
<keyword evidence="2" id="KW-0858">Xylan degradation</keyword>
<feature type="signal peptide" evidence="9">
    <location>
        <begin position="1"/>
        <end position="20"/>
    </location>
</feature>
<reference evidence="26" key="2">
    <citation type="submission" date="2017-04" db="EMBL/GenBank/DDBJ databases">
        <title>Function of individual gut microbiota members based on whole genome sequencing of pure cultures obtained from chicken caecum.</title>
        <authorList>
            <person name="Medvecky M."/>
            <person name="Cejkova D."/>
            <person name="Polansky O."/>
            <person name="Karasova D."/>
            <person name="Kubasova T."/>
            <person name="Cizek A."/>
            <person name="Rychlik I."/>
        </authorList>
    </citation>
    <scope>NUCLEOTIDE SEQUENCE [LARGE SCALE GENOMIC DNA]</scope>
    <source>
        <strain evidence="26">An67</strain>
    </source>
</reference>
<evidence type="ECO:0000313" key="20">
    <source>
        <dbReference type="EMBL" id="RGK84511.1"/>
    </source>
</evidence>
<protein>
    <submittedName>
        <fullName evidence="12">Family 43 glycosylhydrolase</fullName>
    </submittedName>
    <submittedName>
        <fullName evidence="17 18">Glycoside hydrolase</fullName>
    </submittedName>
    <submittedName>
        <fullName evidence="10">Putative exported glycosylhydrolase</fullName>
        <ecNumber evidence="10">3.2.1.55</ecNumber>
    </submittedName>
</protein>
<dbReference type="Proteomes" id="UP001222603">
    <property type="component" value="Unassembled WGS sequence"/>
</dbReference>
<dbReference type="EMBL" id="NFHS01000002">
    <property type="protein sequence ID" value="OUN56255.1"/>
    <property type="molecule type" value="Genomic_DNA"/>
</dbReference>
<evidence type="ECO:0000313" key="29">
    <source>
        <dbReference type="Proteomes" id="UP000263754"/>
    </source>
</evidence>
<name>A0A174A297_BACUN</name>
<comment type="similarity">
    <text evidence="1 8">Belongs to the glycosyl hydrolase 43 family.</text>
</comment>
<dbReference type="Proteomes" id="UP000263754">
    <property type="component" value="Unassembled WGS sequence"/>
</dbReference>
<feature type="site" description="Important for catalytic activity, responsible for pKa modulation of the active site Glu and correct orientation of both the proton donor and substrate" evidence="7">
    <location>
        <position position="154"/>
    </location>
</feature>
<evidence type="ECO:0000256" key="8">
    <source>
        <dbReference type="RuleBase" id="RU361187"/>
    </source>
</evidence>
<dbReference type="EMBL" id="QSHA01000009">
    <property type="protein sequence ID" value="RHB71871.1"/>
    <property type="molecule type" value="Genomic_DNA"/>
</dbReference>
<dbReference type="Proteomes" id="UP000442334">
    <property type="component" value="Unassembled WGS sequence"/>
</dbReference>
<dbReference type="Proteomes" id="UP000196329">
    <property type="component" value="Unassembled WGS sequence"/>
</dbReference>
<dbReference type="Proteomes" id="UP000441711">
    <property type="component" value="Unassembled WGS sequence"/>
</dbReference>
<dbReference type="EMBL" id="QSTL01000005">
    <property type="protein sequence ID" value="RGM56445.1"/>
    <property type="molecule type" value="Genomic_DNA"/>
</dbReference>
<evidence type="ECO:0000256" key="9">
    <source>
        <dbReference type="SAM" id="SignalP"/>
    </source>
</evidence>
<evidence type="ECO:0000313" key="11">
    <source>
        <dbReference type="EMBL" id="CUP63775.1"/>
    </source>
</evidence>
<dbReference type="EMBL" id="CZBF01000002">
    <property type="protein sequence ID" value="CUP63775.1"/>
    <property type="molecule type" value="Genomic_DNA"/>
</dbReference>
<evidence type="ECO:0000313" key="15">
    <source>
        <dbReference type="EMBL" id="KAB4188390.1"/>
    </source>
</evidence>
<evidence type="ECO:0000313" key="35">
    <source>
        <dbReference type="Proteomes" id="UP000442334"/>
    </source>
</evidence>
<evidence type="ECO:0000313" key="19">
    <source>
        <dbReference type="EMBL" id="RGI73938.1"/>
    </source>
</evidence>
<dbReference type="GO" id="GO:0045493">
    <property type="term" value="P:xylan catabolic process"/>
    <property type="evidence" value="ECO:0007669"/>
    <property type="project" value="UniProtKB-KW"/>
</dbReference>
<keyword evidence="2" id="KW-0624">Polysaccharide degradation</keyword>
<reference evidence="24 25" key="1">
    <citation type="submission" date="2015-09" db="EMBL/GenBank/DDBJ databases">
        <authorList>
            <consortium name="Pathogen Informatics"/>
        </authorList>
    </citation>
    <scope>NUCLEOTIDE SEQUENCE [LARGE SCALE GENOMIC DNA]</scope>
    <source>
        <strain evidence="10 24">2789STDY5608791</strain>
        <strain evidence="11 25">2789STDY5834942</strain>
    </source>
</reference>
<evidence type="ECO:0000313" key="18">
    <source>
        <dbReference type="EMBL" id="OUN56255.1"/>
    </source>
</evidence>
<dbReference type="EMBL" id="JAQNSI010000382">
    <property type="protein sequence ID" value="MDC1901570.1"/>
    <property type="molecule type" value="Genomic_DNA"/>
</dbReference>
<evidence type="ECO:0000313" key="10">
    <source>
        <dbReference type="EMBL" id="CUN44156.1"/>
    </source>
</evidence>
<gene>
    <name evidence="10" type="primary">xynD_2</name>
    <name evidence="11" type="synonym">xynD_1</name>
    <name evidence="18" type="ORF">B5G17_04830</name>
    <name evidence="23" type="ORF">DW873_12645</name>
    <name evidence="22" type="ORF">DWW83_13560</name>
    <name evidence="21" type="ORF">DXC07_07845</name>
    <name evidence="20" type="ORF">DXC91_13485</name>
    <name evidence="19" type="ORF">DXD90_13955</name>
    <name evidence="10" type="ORF">ERS417307_00138</name>
    <name evidence="11" type="ORF">ERS852554_01297</name>
    <name evidence="16" type="ORF">GAP48_00790</name>
    <name evidence="15" type="ORF">GAQ34_01765</name>
    <name evidence="12" type="ORF">GAQ70_08530</name>
    <name evidence="13" type="ORF">GAQ72_08300</name>
    <name evidence="14" type="ORF">GAQ75_14525</name>
    <name evidence="17" type="ORF">POZ10_13165</name>
</gene>
<dbReference type="AlphaFoldDB" id="A0A174A297"/>
<evidence type="ECO:0000256" key="2">
    <source>
        <dbReference type="ARBA" id="ARBA00022651"/>
    </source>
</evidence>
<reference evidence="17" key="6">
    <citation type="submission" date="2022-10" db="EMBL/GenBank/DDBJ databases">
        <title>Human gut microbiome strain richness.</title>
        <authorList>
            <person name="Chen-Liaw A."/>
        </authorList>
    </citation>
    <scope>NUCLEOTIDE SEQUENCE</scope>
    <source>
        <strain evidence="17">1001713st1_F9_1001713B170221_170320</strain>
    </source>
</reference>
<dbReference type="Proteomes" id="UP000434462">
    <property type="component" value="Unassembled WGS sequence"/>
</dbReference>
<dbReference type="InterPro" id="IPR023296">
    <property type="entry name" value="Glyco_hydro_beta-prop_sf"/>
</dbReference>
<evidence type="ECO:0000313" key="14">
    <source>
        <dbReference type="EMBL" id="KAB4123251.1"/>
    </source>
</evidence>
<dbReference type="EMBL" id="WCUR01000019">
    <property type="protein sequence ID" value="KAB4117501.1"/>
    <property type="molecule type" value="Genomic_DNA"/>
</dbReference>
<evidence type="ECO:0000256" key="3">
    <source>
        <dbReference type="ARBA" id="ARBA00022801"/>
    </source>
</evidence>
<sequence length="367" mass="41322">MKHTLFTLALVLLALLSASCGDKKKVVYQNPLPMAFGDPFLLKASDGKFYMYGTGGVQNGFKVYSSDDLVTWKDEGPVYQGGTSDSWATDCFWAPEVYERDGKYYLWFSANWKENPTQEQENFRIGVAVADKPTGPFKDLSDRPVFDPGYPIIDANILFDDASGKTYLYYSRCCYKHAVESEVSAWAKTKGWFDEIEESWIYGVELKPDFSGVIGEPVALLCPPKTMDDPQAKWENRSVTTHEVNRRWTEGSYMVKHGNLYYMLYSANFFGGKNYAVGYATSQSPLGPFTKAANNPVLQKNTEQGGIVTGTGHCMLIDIHNRLYCVYHGRTETTGDERMVFIDLIDIQPDGKLVVHGPNTDLQKITY</sequence>
<dbReference type="Pfam" id="PF04616">
    <property type="entry name" value="Glyco_hydro_43"/>
    <property type="match status" value="1"/>
</dbReference>
<dbReference type="PANTHER" id="PTHR43772">
    <property type="entry name" value="ENDO-1,4-BETA-XYLANASE"/>
    <property type="match status" value="1"/>
</dbReference>
<dbReference type="GO" id="GO:0046556">
    <property type="term" value="F:alpha-L-arabinofuranosidase activity"/>
    <property type="evidence" value="ECO:0007669"/>
    <property type="project" value="UniProtKB-EC"/>
</dbReference>
<evidence type="ECO:0000313" key="28">
    <source>
        <dbReference type="Proteomes" id="UP000261295"/>
    </source>
</evidence>
<evidence type="ECO:0000313" key="27">
    <source>
        <dbReference type="Proteomes" id="UP000260874"/>
    </source>
</evidence>
<dbReference type="Gene3D" id="2.115.10.20">
    <property type="entry name" value="Glycosyl hydrolase domain, family 43"/>
    <property type="match status" value="1"/>
</dbReference>